<dbReference type="AlphaFoldDB" id="X1I4L2"/>
<sequence>MKSLSFPLIISTWDFGAEANRVAWKILMSRENPLDAVERAINAVEKDPGVTSVGYGGIPNADGFTELDAAIMLGPNHKAGAVAGLKEIATLISVARKVMEKTNSILLVGDEALKFALRNGFKKTNLLTEKAKQEWLKRGEEGIIKRTDSSHDTIGLVLLDSKRDVYAGCSTSGLAMKTPGRVGDSSIIGAGLYVD</sequence>
<proteinExistence type="predicted"/>
<reference evidence="1" key="1">
    <citation type="journal article" date="2014" name="Front. Microbiol.">
        <title>High frequency of phylogenetically diverse reductive dehalogenase-homologous genes in deep subseafloor sedimentary metagenomes.</title>
        <authorList>
            <person name="Kawai M."/>
            <person name="Futagami T."/>
            <person name="Toyoda A."/>
            <person name="Takaki Y."/>
            <person name="Nishi S."/>
            <person name="Hori S."/>
            <person name="Arai W."/>
            <person name="Tsubouchi T."/>
            <person name="Morono Y."/>
            <person name="Uchiyama I."/>
            <person name="Ito T."/>
            <person name="Fujiyama A."/>
            <person name="Inagaki F."/>
            <person name="Takami H."/>
        </authorList>
    </citation>
    <scope>NUCLEOTIDE SEQUENCE</scope>
    <source>
        <strain evidence="1">Expedition CK06-06</strain>
    </source>
</reference>
<protein>
    <recommendedName>
        <fullName evidence="2">Glycosylasparaginase</fullName>
    </recommendedName>
</protein>
<dbReference type="SUPFAM" id="SSF56235">
    <property type="entry name" value="N-terminal nucleophile aminohydrolases (Ntn hydrolases)"/>
    <property type="match status" value="1"/>
</dbReference>
<dbReference type="GO" id="GO:0005737">
    <property type="term" value="C:cytoplasm"/>
    <property type="evidence" value="ECO:0007669"/>
    <property type="project" value="TreeGrafter"/>
</dbReference>
<gene>
    <name evidence="1" type="ORF">S03H2_62416</name>
</gene>
<evidence type="ECO:0000313" key="1">
    <source>
        <dbReference type="EMBL" id="GAH77346.1"/>
    </source>
</evidence>
<dbReference type="PANTHER" id="PTHR10188:SF6">
    <property type="entry name" value="N(4)-(BETA-N-ACETYLGLUCOSAMINYL)-L-ASPARAGINASE"/>
    <property type="match status" value="1"/>
</dbReference>
<dbReference type="GO" id="GO:0016811">
    <property type="term" value="F:hydrolase activity, acting on carbon-nitrogen (but not peptide) bonds, in linear amides"/>
    <property type="evidence" value="ECO:0007669"/>
    <property type="project" value="UniProtKB-ARBA"/>
</dbReference>
<name>X1I4L2_9ZZZZ</name>
<dbReference type="InterPro" id="IPR029055">
    <property type="entry name" value="Ntn_hydrolases_N"/>
</dbReference>
<dbReference type="PANTHER" id="PTHR10188">
    <property type="entry name" value="L-ASPARAGINASE"/>
    <property type="match status" value="1"/>
</dbReference>
<dbReference type="Pfam" id="PF01112">
    <property type="entry name" value="Asparaginase_2"/>
    <property type="match status" value="1"/>
</dbReference>
<comment type="caution">
    <text evidence="1">The sequence shown here is derived from an EMBL/GenBank/DDBJ whole genome shotgun (WGS) entry which is preliminary data.</text>
</comment>
<dbReference type="InterPro" id="IPR000246">
    <property type="entry name" value="Peptidase_T2"/>
</dbReference>
<organism evidence="1">
    <name type="scientific">marine sediment metagenome</name>
    <dbReference type="NCBI Taxonomy" id="412755"/>
    <lineage>
        <taxon>unclassified sequences</taxon>
        <taxon>metagenomes</taxon>
        <taxon>ecological metagenomes</taxon>
    </lineage>
</organism>
<evidence type="ECO:0008006" key="2">
    <source>
        <dbReference type="Google" id="ProtNLM"/>
    </source>
</evidence>
<accession>X1I4L2</accession>
<dbReference type="Gene3D" id="3.60.20.30">
    <property type="entry name" value="(Glycosyl)asparaginase"/>
    <property type="match status" value="1"/>
</dbReference>
<dbReference type="EMBL" id="BARU01040370">
    <property type="protein sequence ID" value="GAH77346.1"/>
    <property type="molecule type" value="Genomic_DNA"/>
</dbReference>
<feature type="non-terminal residue" evidence="1">
    <location>
        <position position="195"/>
    </location>
</feature>